<dbReference type="EMBL" id="KZ819299">
    <property type="protein sequence ID" value="PWN96433.1"/>
    <property type="molecule type" value="Genomic_DNA"/>
</dbReference>
<dbReference type="GO" id="GO:0009653">
    <property type="term" value="P:anatomical structure morphogenesis"/>
    <property type="evidence" value="ECO:0007669"/>
    <property type="project" value="UniProtKB-ARBA"/>
</dbReference>
<dbReference type="PROSITE" id="PS51285">
    <property type="entry name" value="AGC_KINASE_CTER"/>
    <property type="match status" value="1"/>
</dbReference>
<comment type="catalytic activity">
    <reaction evidence="8">
        <text>L-seryl-[protein] + ATP = O-phospho-L-seryl-[protein] + ADP + H(+)</text>
        <dbReference type="Rhea" id="RHEA:17989"/>
        <dbReference type="Rhea" id="RHEA-COMP:9863"/>
        <dbReference type="Rhea" id="RHEA-COMP:11604"/>
        <dbReference type="ChEBI" id="CHEBI:15378"/>
        <dbReference type="ChEBI" id="CHEBI:29999"/>
        <dbReference type="ChEBI" id="CHEBI:30616"/>
        <dbReference type="ChEBI" id="CHEBI:83421"/>
        <dbReference type="ChEBI" id="CHEBI:456216"/>
        <dbReference type="EC" id="2.7.11.11"/>
    </reaction>
</comment>
<keyword evidence="5 14" id="KW-0418">Kinase</keyword>
<comment type="catalytic activity">
    <reaction evidence="7">
        <text>L-threonyl-[protein] + ATP = O-phospho-L-threonyl-[protein] + ADP + H(+)</text>
        <dbReference type="Rhea" id="RHEA:46608"/>
        <dbReference type="Rhea" id="RHEA-COMP:11060"/>
        <dbReference type="Rhea" id="RHEA-COMP:11605"/>
        <dbReference type="ChEBI" id="CHEBI:15378"/>
        <dbReference type="ChEBI" id="CHEBI:30013"/>
        <dbReference type="ChEBI" id="CHEBI:30616"/>
        <dbReference type="ChEBI" id="CHEBI:61977"/>
        <dbReference type="ChEBI" id="CHEBI:456216"/>
        <dbReference type="EC" id="2.7.11.11"/>
    </reaction>
</comment>
<dbReference type="GO" id="GO:0005952">
    <property type="term" value="C:cAMP-dependent protein kinase complex"/>
    <property type="evidence" value="ECO:0007669"/>
    <property type="project" value="TreeGrafter"/>
</dbReference>
<dbReference type="Pfam" id="PF00069">
    <property type="entry name" value="Pkinase"/>
    <property type="match status" value="1"/>
</dbReference>
<dbReference type="FunFam" id="3.30.200.20:FF:000042">
    <property type="entry name" value="Aurora kinase A"/>
    <property type="match status" value="1"/>
</dbReference>
<dbReference type="PROSITE" id="PS50011">
    <property type="entry name" value="PROTEIN_KINASE_DOM"/>
    <property type="match status" value="1"/>
</dbReference>
<dbReference type="AlphaFoldDB" id="A0A316Z8D7"/>
<evidence type="ECO:0000313" key="15">
    <source>
        <dbReference type="Proteomes" id="UP000245946"/>
    </source>
</evidence>
<dbReference type="STRING" id="58919.A0A316Z8D7"/>
<evidence type="ECO:0000313" key="14">
    <source>
        <dbReference type="EMBL" id="PWN96433.1"/>
    </source>
</evidence>
<keyword evidence="4 9" id="KW-0547">Nucleotide-binding</keyword>
<gene>
    <name evidence="14" type="ORF">FA09DRAFT_300158</name>
</gene>
<keyword evidence="3" id="KW-0808">Transferase</keyword>
<dbReference type="PROSITE" id="PS00107">
    <property type="entry name" value="PROTEIN_KINASE_ATP"/>
    <property type="match status" value="1"/>
</dbReference>
<keyword evidence="15" id="KW-1185">Reference proteome</keyword>
<evidence type="ECO:0000256" key="9">
    <source>
        <dbReference type="PROSITE-ProRule" id="PRU10141"/>
    </source>
</evidence>
<proteinExistence type="inferred from homology"/>
<dbReference type="PROSITE" id="PS00108">
    <property type="entry name" value="PROTEIN_KINASE_ST"/>
    <property type="match status" value="1"/>
</dbReference>
<evidence type="ECO:0000256" key="1">
    <source>
        <dbReference type="ARBA" id="ARBA00012444"/>
    </source>
</evidence>
<evidence type="ECO:0000256" key="6">
    <source>
        <dbReference type="ARBA" id="ARBA00022840"/>
    </source>
</evidence>
<evidence type="ECO:0000256" key="7">
    <source>
        <dbReference type="ARBA" id="ARBA00047292"/>
    </source>
</evidence>
<organism evidence="14 15">
    <name type="scientific">Tilletiopsis washingtonensis</name>
    <dbReference type="NCBI Taxonomy" id="58919"/>
    <lineage>
        <taxon>Eukaryota</taxon>
        <taxon>Fungi</taxon>
        <taxon>Dikarya</taxon>
        <taxon>Basidiomycota</taxon>
        <taxon>Ustilaginomycotina</taxon>
        <taxon>Exobasidiomycetes</taxon>
        <taxon>Entylomatales</taxon>
        <taxon>Entylomatales incertae sedis</taxon>
        <taxon>Tilletiopsis</taxon>
    </lineage>
</organism>
<dbReference type="Gene3D" id="1.10.510.10">
    <property type="entry name" value="Transferase(Phosphotransferase) domain 1"/>
    <property type="match status" value="1"/>
</dbReference>
<accession>A0A316Z8D7</accession>
<reference evidence="14 15" key="1">
    <citation type="journal article" date="2018" name="Mol. Biol. Evol.">
        <title>Broad Genomic Sampling Reveals a Smut Pathogenic Ancestry of the Fungal Clade Ustilaginomycotina.</title>
        <authorList>
            <person name="Kijpornyongpan T."/>
            <person name="Mondo S.J."/>
            <person name="Barry K."/>
            <person name="Sandor L."/>
            <person name="Lee J."/>
            <person name="Lipzen A."/>
            <person name="Pangilinan J."/>
            <person name="LaButti K."/>
            <person name="Hainaut M."/>
            <person name="Henrissat B."/>
            <person name="Grigoriev I.V."/>
            <person name="Spatafora J.W."/>
            <person name="Aime M.C."/>
        </authorList>
    </citation>
    <scope>NUCLEOTIDE SEQUENCE [LARGE SCALE GENOMIC DNA]</scope>
    <source>
        <strain evidence="14 15">MCA 4186</strain>
    </source>
</reference>
<dbReference type="GO" id="GO:0004691">
    <property type="term" value="F:cAMP-dependent protein kinase activity"/>
    <property type="evidence" value="ECO:0007669"/>
    <property type="project" value="UniProtKB-EC"/>
</dbReference>
<feature type="compositionally biased region" description="Pro residues" evidence="11">
    <location>
        <begin position="24"/>
        <end position="53"/>
    </location>
</feature>
<dbReference type="FunFam" id="1.10.510.10:FF:000005">
    <property type="entry name" value="cAMP-dependent protein kinase catalytic subunit alpha"/>
    <property type="match status" value="1"/>
</dbReference>
<feature type="domain" description="AGC-kinase C-terminal" evidence="13">
    <location>
        <begin position="346"/>
        <end position="411"/>
    </location>
</feature>
<evidence type="ECO:0000256" key="2">
    <source>
        <dbReference type="ARBA" id="ARBA00022527"/>
    </source>
</evidence>
<dbReference type="Proteomes" id="UP000245946">
    <property type="component" value="Unassembled WGS sequence"/>
</dbReference>
<evidence type="ECO:0000256" key="3">
    <source>
        <dbReference type="ARBA" id="ARBA00022679"/>
    </source>
</evidence>
<keyword evidence="2 10" id="KW-0723">Serine/threonine-protein kinase</keyword>
<dbReference type="EC" id="2.7.11.11" evidence="1"/>
<comment type="similarity">
    <text evidence="10">Belongs to the protein kinase superfamily.</text>
</comment>
<feature type="region of interest" description="Disordered" evidence="11">
    <location>
        <begin position="1"/>
        <end position="76"/>
    </location>
</feature>
<dbReference type="PANTHER" id="PTHR24353">
    <property type="entry name" value="CYCLIC NUCLEOTIDE-DEPENDENT PROTEIN KINASE"/>
    <property type="match status" value="1"/>
</dbReference>
<evidence type="ECO:0000256" key="8">
    <source>
        <dbReference type="ARBA" id="ARBA00047454"/>
    </source>
</evidence>
<dbReference type="RefSeq" id="XP_025596712.1">
    <property type="nucleotide sequence ID" value="XM_025740320.1"/>
</dbReference>
<dbReference type="SUPFAM" id="SSF56112">
    <property type="entry name" value="Protein kinase-like (PK-like)"/>
    <property type="match status" value="1"/>
</dbReference>
<dbReference type="OrthoDB" id="63267at2759"/>
<feature type="domain" description="Protein kinase" evidence="12">
    <location>
        <begin position="86"/>
        <end position="345"/>
    </location>
</feature>
<dbReference type="InterPro" id="IPR000961">
    <property type="entry name" value="AGC-kinase_C"/>
</dbReference>
<dbReference type="GeneID" id="37267866"/>
<feature type="compositionally biased region" description="Low complexity" evidence="11">
    <location>
        <begin position="54"/>
        <end position="68"/>
    </location>
</feature>
<evidence type="ECO:0000259" key="12">
    <source>
        <dbReference type="PROSITE" id="PS50011"/>
    </source>
</evidence>
<evidence type="ECO:0000256" key="4">
    <source>
        <dbReference type="ARBA" id="ARBA00022741"/>
    </source>
</evidence>
<dbReference type="SMART" id="SM00220">
    <property type="entry name" value="S_TKc"/>
    <property type="match status" value="1"/>
</dbReference>
<name>A0A316Z8D7_9BASI</name>
<evidence type="ECO:0000256" key="10">
    <source>
        <dbReference type="RuleBase" id="RU000304"/>
    </source>
</evidence>
<evidence type="ECO:0000259" key="13">
    <source>
        <dbReference type="PROSITE" id="PS51285"/>
    </source>
</evidence>
<keyword evidence="6 9" id="KW-0067">ATP-binding</keyword>
<feature type="compositionally biased region" description="Low complexity" evidence="11">
    <location>
        <begin position="13"/>
        <end position="23"/>
    </location>
</feature>
<protein>
    <recommendedName>
        <fullName evidence="1">cAMP-dependent protein kinase</fullName>
        <ecNumber evidence="1">2.7.11.11</ecNumber>
    </recommendedName>
</protein>
<dbReference type="InterPro" id="IPR000719">
    <property type="entry name" value="Prot_kinase_dom"/>
</dbReference>
<dbReference type="PANTHER" id="PTHR24353:SF37">
    <property type="entry name" value="CAMP-DEPENDENT PROTEIN KINASE CATALYTIC SUBUNIT PRKX"/>
    <property type="match status" value="1"/>
</dbReference>
<dbReference type="GO" id="GO:0005829">
    <property type="term" value="C:cytosol"/>
    <property type="evidence" value="ECO:0007669"/>
    <property type="project" value="TreeGrafter"/>
</dbReference>
<dbReference type="CDD" id="cd05580">
    <property type="entry name" value="STKc_PKA_like"/>
    <property type="match status" value="1"/>
</dbReference>
<dbReference type="InterPro" id="IPR011009">
    <property type="entry name" value="Kinase-like_dom_sf"/>
</dbReference>
<dbReference type="GO" id="GO:0005524">
    <property type="term" value="F:ATP binding"/>
    <property type="evidence" value="ECO:0007669"/>
    <property type="project" value="UniProtKB-UniRule"/>
</dbReference>
<feature type="binding site" evidence="9">
    <location>
        <position position="120"/>
    </location>
    <ligand>
        <name>ATP</name>
        <dbReference type="ChEBI" id="CHEBI:30616"/>
    </ligand>
</feature>
<sequence>MASRRESAISVDSIAAESSAIPQSAPPAPLSKPLPNPHADPPAAPARPPPSAPPTGAAPAYRAAPQSAVSAPHTFDPDAQYSLEDYEILDTLGTGTFGRVQLVRLKHLPASRPDAYFAMKILAKSEVVRLKQVEHINSERAILSEVQHPFIVNLRHTLQDSRNVYMIMDYVPGGEIFSHLRRAGRFPTDVTRFYIATLVLAIDYMHRQKVIYRDLKPENLLLDSRGYTKITDFGFAKHVEGRTWTLCGTPEYLAPEIIESKGHGQAVDWWALGILAYEMLAGFPPYFDDHPFGTYEKILKGNLAFPSHVDSVSRDLIRSLLNKDVSKRLGNLRGGAEDVKNHFWFHGVDWRALEAGHLQAPIIPRRGAPGTTENFSKYAAPEANSMPGLRGREADAAAMAADQYAHLFRAF</sequence>
<evidence type="ECO:0000256" key="11">
    <source>
        <dbReference type="SAM" id="MobiDB-lite"/>
    </source>
</evidence>
<dbReference type="InterPro" id="IPR017441">
    <property type="entry name" value="Protein_kinase_ATP_BS"/>
</dbReference>
<dbReference type="Gene3D" id="3.30.200.20">
    <property type="entry name" value="Phosphorylase Kinase, domain 1"/>
    <property type="match status" value="1"/>
</dbReference>
<dbReference type="InterPro" id="IPR008271">
    <property type="entry name" value="Ser/Thr_kinase_AS"/>
</dbReference>
<evidence type="ECO:0000256" key="5">
    <source>
        <dbReference type="ARBA" id="ARBA00022777"/>
    </source>
</evidence>